<dbReference type="Proteomes" id="UP001239085">
    <property type="component" value="Unassembled WGS sequence"/>
</dbReference>
<dbReference type="EMBL" id="JAUSXK010000001">
    <property type="protein sequence ID" value="MDQ0645594.1"/>
    <property type="molecule type" value="Genomic_DNA"/>
</dbReference>
<feature type="domain" description="DUF7882" evidence="1">
    <location>
        <begin position="1"/>
        <end position="94"/>
    </location>
</feature>
<reference evidence="2 3" key="1">
    <citation type="submission" date="2023-07" db="EMBL/GenBank/DDBJ databases">
        <title>Comparative genomics of wheat-associated soil bacteria to identify genetic determinants of phenazine resistance.</title>
        <authorList>
            <person name="Mouncey N."/>
        </authorList>
    </citation>
    <scope>NUCLEOTIDE SEQUENCE [LARGE SCALE GENOMIC DNA]</scope>
    <source>
        <strain evidence="2 3">W2I7</strain>
    </source>
</reference>
<dbReference type="Pfam" id="PF25355">
    <property type="entry name" value="DUF7882"/>
    <property type="match status" value="1"/>
</dbReference>
<evidence type="ECO:0000313" key="2">
    <source>
        <dbReference type="EMBL" id="MDQ0645594.1"/>
    </source>
</evidence>
<accession>A0ABU0PG08</accession>
<dbReference type="RefSeq" id="WP_307364005.1">
    <property type="nucleotide sequence ID" value="NZ_JAUSXK010000001.1"/>
</dbReference>
<keyword evidence="3" id="KW-1185">Reference proteome</keyword>
<evidence type="ECO:0000313" key="3">
    <source>
        <dbReference type="Proteomes" id="UP001239085"/>
    </source>
</evidence>
<proteinExistence type="predicted"/>
<comment type="caution">
    <text evidence="2">The sequence shown here is derived from an EMBL/GenBank/DDBJ whole genome shotgun (WGS) entry which is preliminary data.</text>
</comment>
<dbReference type="InterPro" id="IPR057204">
    <property type="entry name" value="DUF7882"/>
</dbReference>
<sequence>MGRLKYDHTAEAIGIEDETLAHLKVVVATKLRRQESFMMTWLPVDGGSNGRMSAWIHPAVPLVFMFDDAEVPPINAKRLEEMMHATNATGELLLESLTRVEIQ</sequence>
<organism evidence="2 3">
    <name type="scientific">Microbacterium murale</name>
    <dbReference type="NCBI Taxonomy" id="1081040"/>
    <lineage>
        <taxon>Bacteria</taxon>
        <taxon>Bacillati</taxon>
        <taxon>Actinomycetota</taxon>
        <taxon>Actinomycetes</taxon>
        <taxon>Micrococcales</taxon>
        <taxon>Microbacteriaceae</taxon>
        <taxon>Microbacterium</taxon>
    </lineage>
</organism>
<name>A0ABU0PG08_9MICO</name>
<evidence type="ECO:0000259" key="1">
    <source>
        <dbReference type="Pfam" id="PF25355"/>
    </source>
</evidence>
<gene>
    <name evidence="2" type="ORF">QFZ46_003754</name>
</gene>
<protein>
    <recommendedName>
        <fullName evidence="1">DUF7882 domain-containing protein</fullName>
    </recommendedName>
</protein>